<evidence type="ECO:0000256" key="2">
    <source>
        <dbReference type="ARBA" id="ARBA00022737"/>
    </source>
</evidence>
<keyword evidence="1" id="KW-0433">Leucine-rich repeat</keyword>
<dbReference type="InterPro" id="IPR001611">
    <property type="entry name" value="Leu-rich_rpt"/>
</dbReference>
<evidence type="ECO:0000313" key="5">
    <source>
        <dbReference type="Proteomes" id="UP000694395"/>
    </source>
</evidence>
<protein>
    <recommendedName>
        <fullName evidence="6">Leucine-rich repeat-containing protein 56</fullName>
    </recommendedName>
</protein>
<sequence>MFCCDNSTLASGSWLCRDLGTTLSHLQVLWISHCSLADLDGVPSSSLKELYVAYNRVSDLSQLSMLENLQLLDLEGNDVNDLVQVQYLGRRSQLCTLTLEGNPVCMHPHPNATQFEEEKGNCYRLAVRELVPQLHYLDYMCAEEKAGPGCTNSMGEDWALLRESIKDGSCVAMAQGAGKILFCGNPVQALRARRQKMRMSISHVEGWPQILTILHSDEEKDDEGSLSIFSGEEVGGKRDGSSHWANTGSPDLPFQSPSSDVFQIKAKSLEVACISLSSESTLMPSPPQNATSDRGGWRVSELRARRLRLSGGVAEARAGTAVKPTDDHTELGPIRGDPGLRTKGSRSL</sequence>
<dbReference type="GeneTree" id="ENSGT00390000001545"/>
<reference evidence="4" key="1">
    <citation type="submission" date="2020-07" db="EMBL/GenBank/DDBJ databases">
        <title>A long reads based de novo assembly of the rainbow trout Arlee double haploid line genome.</title>
        <authorList>
            <person name="Gao G."/>
            <person name="Palti Y."/>
        </authorList>
    </citation>
    <scope>NUCLEOTIDE SEQUENCE [LARGE SCALE GENOMIC DNA]</scope>
</reference>
<dbReference type="InterPro" id="IPR025875">
    <property type="entry name" value="Leu-rich_rpt_4"/>
</dbReference>
<dbReference type="InterPro" id="IPR032675">
    <property type="entry name" value="LRR_dom_sf"/>
</dbReference>
<dbReference type="PANTHER" id="PTHR22708">
    <property type="entry name" value="LEUCINE-RICH REPEAT-CONTAINING PROTEIN 56"/>
    <property type="match status" value="1"/>
</dbReference>
<evidence type="ECO:0008006" key="6">
    <source>
        <dbReference type="Google" id="ProtNLM"/>
    </source>
</evidence>
<name>A0A8C7T635_ONCMY</name>
<reference evidence="4" key="2">
    <citation type="submission" date="2025-08" db="UniProtKB">
        <authorList>
            <consortium name="Ensembl"/>
        </authorList>
    </citation>
    <scope>IDENTIFICATION</scope>
</reference>
<feature type="region of interest" description="Disordered" evidence="3">
    <location>
        <begin position="319"/>
        <end position="348"/>
    </location>
</feature>
<dbReference type="Ensembl" id="ENSOMYT00000083326.2">
    <property type="protein sequence ID" value="ENSOMYP00000076553.2"/>
    <property type="gene ID" value="ENSOMYG00000035417.2"/>
</dbReference>
<keyword evidence="5" id="KW-1185">Reference proteome</keyword>
<dbReference type="PANTHER" id="PTHR22708:SF0">
    <property type="entry name" value="LEUCINE-RICH REPEAT-CONTAINING PROTEIN 56"/>
    <property type="match status" value="1"/>
</dbReference>
<accession>A0A8C7T635</accession>
<evidence type="ECO:0000256" key="1">
    <source>
        <dbReference type="ARBA" id="ARBA00022614"/>
    </source>
</evidence>
<organism evidence="4 5">
    <name type="scientific">Oncorhynchus mykiss</name>
    <name type="common">Rainbow trout</name>
    <name type="synonym">Salmo gairdneri</name>
    <dbReference type="NCBI Taxonomy" id="8022"/>
    <lineage>
        <taxon>Eukaryota</taxon>
        <taxon>Metazoa</taxon>
        <taxon>Chordata</taxon>
        <taxon>Craniata</taxon>
        <taxon>Vertebrata</taxon>
        <taxon>Euteleostomi</taxon>
        <taxon>Actinopterygii</taxon>
        <taxon>Neopterygii</taxon>
        <taxon>Teleostei</taxon>
        <taxon>Protacanthopterygii</taxon>
        <taxon>Salmoniformes</taxon>
        <taxon>Salmonidae</taxon>
        <taxon>Salmoninae</taxon>
        <taxon>Oncorhynchus</taxon>
    </lineage>
</organism>
<dbReference type="Pfam" id="PF12799">
    <property type="entry name" value="LRR_4"/>
    <property type="match status" value="1"/>
</dbReference>
<dbReference type="AlphaFoldDB" id="A0A8C7T635"/>
<keyword evidence="2" id="KW-0677">Repeat</keyword>
<dbReference type="SUPFAM" id="SSF52058">
    <property type="entry name" value="L domain-like"/>
    <property type="match status" value="1"/>
</dbReference>
<dbReference type="PROSITE" id="PS51450">
    <property type="entry name" value="LRR"/>
    <property type="match status" value="1"/>
</dbReference>
<dbReference type="Gene3D" id="3.80.10.10">
    <property type="entry name" value="Ribonuclease Inhibitor"/>
    <property type="match status" value="1"/>
</dbReference>
<dbReference type="Proteomes" id="UP000694395">
    <property type="component" value="Chromosome 1"/>
</dbReference>
<dbReference type="InterPro" id="IPR040091">
    <property type="entry name" value="LRRC56"/>
</dbReference>
<evidence type="ECO:0000256" key="3">
    <source>
        <dbReference type="SAM" id="MobiDB-lite"/>
    </source>
</evidence>
<reference evidence="4" key="3">
    <citation type="submission" date="2025-09" db="UniProtKB">
        <authorList>
            <consortium name="Ensembl"/>
        </authorList>
    </citation>
    <scope>IDENTIFICATION</scope>
</reference>
<evidence type="ECO:0000313" key="4">
    <source>
        <dbReference type="Ensembl" id="ENSOMYP00000076553.2"/>
    </source>
</evidence>
<proteinExistence type="predicted"/>